<dbReference type="STRING" id="1888891.DSOL_1412"/>
<evidence type="ECO:0000313" key="11">
    <source>
        <dbReference type="EMBL" id="OLN32661.1"/>
    </source>
</evidence>
<evidence type="ECO:0000313" key="12">
    <source>
        <dbReference type="Proteomes" id="UP000186102"/>
    </source>
</evidence>
<keyword evidence="12" id="KW-1185">Reference proteome</keyword>
<keyword evidence="3" id="KW-1003">Cell membrane</keyword>
<keyword evidence="7 10" id="KW-1133">Transmembrane helix</keyword>
<dbReference type="GO" id="GO:0042941">
    <property type="term" value="P:D-alanine transmembrane transport"/>
    <property type="evidence" value="ECO:0007669"/>
    <property type="project" value="TreeGrafter"/>
</dbReference>
<feature type="transmembrane region" description="Helical" evidence="10">
    <location>
        <begin position="6"/>
        <end position="26"/>
    </location>
</feature>
<organism evidence="11 12">
    <name type="scientific">Desulfosporosinus metallidurans</name>
    <dbReference type="NCBI Taxonomy" id="1888891"/>
    <lineage>
        <taxon>Bacteria</taxon>
        <taxon>Bacillati</taxon>
        <taxon>Bacillota</taxon>
        <taxon>Clostridia</taxon>
        <taxon>Eubacteriales</taxon>
        <taxon>Desulfitobacteriaceae</taxon>
        <taxon>Desulfosporosinus</taxon>
    </lineage>
</organism>
<dbReference type="GO" id="GO:0015808">
    <property type="term" value="P:L-alanine transport"/>
    <property type="evidence" value="ECO:0007669"/>
    <property type="project" value="TreeGrafter"/>
</dbReference>
<dbReference type="GO" id="GO:0015188">
    <property type="term" value="F:L-isoleucine transmembrane transporter activity"/>
    <property type="evidence" value="ECO:0007669"/>
    <property type="project" value="TreeGrafter"/>
</dbReference>
<keyword evidence="5 10" id="KW-0812">Transmembrane</keyword>
<gene>
    <name evidence="11" type="ORF">DSOL_1412</name>
</gene>
<dbReference type="PANTHER" id="PTHR11795:SF371">
    <property type="entry name" value="HIGH-AFFINITY BRANCHED-CHAIN AMINO ACID TRANSPORT SYSTEM PERMEASE PROTEIN LIVH"/>
    <property type="match status" value="1"/>
</dbReference>
<feature type="transmembrane region" description="Helical" evidence="10">
    <location>
        <begin position="58"/>
        <end position="79"/>
    </location>
</feature>
<evidence type="ECO:0000256" key="3">
    <source>
        <dbReference type="ARBA" id="ARBA00022475"/>
    </source>
</evidence>
<keyword evidence="4" id="KW-0997">Cell inner membrane</keyword>
<dbReference type="OrthoDB" id="9807115at2"/>
<dbReference type="GO" id="GO:0005886">
    <property type="term" value="C:plasma membrane"/>
    <property type="evidence" value="ECO:0007669"/>
    <property type="project" value="UniProtKB-SubCell"/>
</dbReference>
<feature type="transmembrane region" description="Helical" evidence="10">
    <location>
        <begin position="33"/>
        <end position="52"/>
    </location>
</feature>
<dbReference type="RefSeq" id="WP_075364136.1">
    <property type="nucleotide sequence ID" value="NZ_MLBF01000007.1"/>
</dbReference>
<sequence>MDYLPYLISGLVSGTILLLGSVGFSLVRRIESFLNISHGQILTLGAYLGYTFNVTLGINIYISFLLSTLITTLVGWLTFKVFYKPIRNYGSLYLLFTSVGVSYILHGSIEAIYGVQAKSYNVTSSKVFEINGFPIISGTEMTVIILAIASVYGLHLILTRTLTGKAIRAMASNLTLANARGIDTEKIASIAWLISSALGAMAGIFYGLIGTVYTDMGWSVILLILSAVVLGGIGSLYGVMIGAMIIGVGMDMSVIILPAAYRPAVAFAMVILVLIFKPQGILGGEGN</sequence>
<keyword evidence="2" id="KW-0813">Transport</keyword>
<dbReference type="AlphaFoldDB" id="A0A1Q8QZD3"/>
<feature type="transmembrane region" description="Helical" evidence="10">
    <location>
        <begin position="221"/>
        <end position="247"/>
    </location>
</feature>
<feature type="transmembrane region" description="Helical" evidence="10">
    <location>
        <begin position="190"/>
        <end position="209"/>
    </location>
</feature>
<evidence type="ECO:0000256" key="8">
    <source>
        <dbReference type="ARBA" id="ARBA00023136"/>
    </source>
</evidence>
<comment type="subcellular location">
    <subcellularLocation>
        <location evidence="1">Cell membrane</location>
        <topology evidence="1">Multi-pass membrane protein</topology>
    </subcellularLocation>
</comment>
<evidence type="ECO:0000256" key="9">
    <source>
        <dbReference type="ARBA" id="ARBA00037998"/>
    </source>
</evidence>
<comment type="similarity">
    <text evidence="9">Belongs to the binding-protein-dependent transport system permease family. LivHM subfamily.</text>
</comment>
<accession>A0A1Q8QZD3</accession>
<dbReference type="GO" id="GO:0015192">
    <property type="term" value="F:L-phenylalanine transmembrane transporter activity"/>
    <property type="evidence" value="ECO:0007669"/>
    <property type="project" value="TreeGrafter"/>
</dbReference>
<proteinExistence type="inferred from homology"/>
<keyword evidence="6" id="KW-0029">Amino-acid transport</keyword>
<evidence type="ECO:0000256" key="10">
    <source>
        <dbReference type="SAM" id="Phobius"/>
    </source>
</evidence>
<evidence type="ECO:0000256" key="5">
    <source>
        <dbReference type="ARBA" id="ARBA00022692"/>
    </source>
</evidence>
<reference evidence="11 12" key="1">
    <citation type="submission" date="2016-09" db="EMBL/GenBank/DDBJ databases">
        <title>Complete genome of Desulfosporosinus sp. OL.</title>
        <authorList>
            <person name="Mardanov A."/>
            <person name="Beletsky A."/>
            <person name="Panova A."/>
            <person name="Karnachuk O."/>
            <person name="Ravin N."/>
        </authorList>
    </citation>
    <scope>NUCLEOTIDE SEQUENCE [LARGE SCALE GENOMIC DNA]</scope>
    <source>
        <strain evidence="11 12">OL</strain>
    </source>
</reference>
<evidence type="ECO:0000256" key="7">
    <source>
        <dbReference type="ARBA" id="ARBA00022989"/>
    </source>
</evidence>
<dbReference type="InterPro" id="IPR001851">
    <property type="entry name" value="ABC_transp_permease"/>
</dbReference>
<dbReference type="GO" id="GO:1903806">
    <property type="term" value="P:L-isoleucine import across plasma membrane"/>
    <property type="evidence" value="ECO:0007669"/>
    <property type="project" value="TreeGrafter"/>
</dbReference>
<dbReference type="CDD" id="cd06582">
    <property type="entry name" value="TM_PBP1_LivH_like"/>
    <property type="match status" value="1"/>
</dbReference>
<keyword evidence="8 10" id="KW-0472">Membrane</keyword>
<dbReference type="PANTHER" id="PTHR11795">
    <property type="entry name" value="BRANCHED-CHAIN AMINO ACID TRANSPORT SYSTEM PERMEASE PROTEIN LIVH"/>
    <property type="match status" value="1"/>
</dbReference>
<protein>
    <submittedName>
        <fullName evidence="11">High-affinity branched-chain amino acid transport system permease protein LivH</fullName>
    </submittedName>
</protein>
<evidence type="ECO:0000256" key="2">
    <source>
        <dbReference type="ARBA" id="ARBA00022448"/>
    </source>
</evidence>
<evidence type="ECO:0000256" key="1">
    <source>
        <dbReference type="ARBA" id="ARBA00004651"/>
    </source>
</evidence>
<name>A0A1Q8QZD3_9FIRM</name>
<dbReference type="InterPro" id="IPR052157">
    <property type="entry name" value="BCAA_transport_permease"/>
</dbReference>
<feature type="transmembrane region" description="Helical" evidence="10">
    <location>
        <begin position="91"/>
        <end position="115"/>
    </location>
</feature>
<dbReference type="GO" id="GO:0005304">
    <property type="term" value="F:L-valine transmembrane transporter activity"/>
    <property type="evidence" value="ECO:0007669"/>
    <property type="project" value="TreeGrafter"/>
</dbReference>
<comment type="caution">
    <text evidence="11">The sequence shown here is derived from an EMBL/GenBank/DDBJ whole genome shotgun (WGS) entry which is preliminary data.</text>
</comment>
<feature type="transmembrane region" description="Helical" evidence="10">
    <location>
        <begin position="135"/>
        <end position="158"/>
    </location>
</feature>
<dbReference type="Pfam" id="PF02653">
    <property type="entry name" value="BPD_transp_2"/>
    <property type="match status" value="1"/>
</dbReference>
<feature type="transmembrane region" description="Helical" evidence="10">
    <location>
        <begin position="259"/>
        <end position="276"/>
    </location>
</feature>
<dbReference type="EMBL" id="MLBF01000007">
    <property type="protein sequence ID" value="OLN32661.1"/>
    <property type="molecule type" value="Genomic_DNA"/>
</dbReference>
<dbReference type="Proteomes" id="UP000186102">
    <property type="component" value="Unassembled WGS sequence"/>
</dbReference>
<evidence type="ECO:0000256" key="6">
    <source>
        <dbReference type="ARBA" id="ARBA00022970"/>
    </source>
</evidence>
<dbReference type="GO" id="GO:0015190">
    <property type="term" value="F:L-leucine transmembrane transporter activity"/>
    <property type="evidence" value="ECO:0007669"/>
    <property type="project" value="TreeGrafter"/>
</dbReference>
<evidence type="ECO:0000256" key="4">
    <source>
        <dbReference type="ARBA" id="ARBA00022519"/>
    </source>
</evidence>